<comment type="subcellular location">
    <subcellularLocation>
        <location evidence="12">Cytoplasm</location>
    </subcellularLocation>
    <subcellularLocation>
        <location evidence="1 12">Golgi apparatus membrane</location>
        <topology evidence="1 12">Peripheral membrane protein</topology>
        <orientation evidence="1 12">Cytoplasmic side</orientation>
    </subcellularLocation>
    <subcellularLocation>
        <location evidence="12">Cytoplasmic vesicle</location>
        <location evidence="12">COPI-coated vesicle membrane</location>
        <topology evidence="12">Peripheral membrane protein</topology>
        <orientation evidence="12">Cytoplasmic side</orientation>
    </subcellularLocation>
</comment>
<organism evidence="14 15">
    <name type="scientific">Dimargaris cristalligena</name>
    <dbReference type="NCBI Taxonomy" id="215637"/>
    <lineage>
        <taxon>Eukaryota</taxon>
        <taxon>Fungi</taxon>
        <taxon>Fungi incertae sedis</taxon>
        <taxon>Zoopagomycota</taxon>
        <taxon>Kickxellomycotina</taxon>
        <taxon>Dimargaritomycetes</taxon>
        <taxon>Dimargaritales</taxon>
        <taxon>Dimargaritaceae</taxon>
        <taxon>Dimargaris</taxon>
    </lineage>
</organism>
<sequence length="184" mass="20559">MANLSLYAVNAFVILDAEGNRLVAKYYGRPPLHPSVYPTTKAQKAFEKQLHAKMKRSGSEIMLLDGRLVISKVLSDVHFYLVGLVDENELLLHSALRGCVDAISALLKHQVDKRSIIDNLDMVVLALDESIDDGIVAEIDSEVIQNRVSKRSQDTMDMSVTLNEQSLLQAYQQVKERVASHLLK</sequence>
<accession>A0A4Q0A0P0</accession>
<feature type="domain" description="AP complex mu/sigma subunit" evidence="13">
    <location>
        <begin position="9"/>
        <end position="152"/>
    </location>
</feature>
<dbReference type="FunFam" id="3.30.450.60:FF:000013">
    <property type="entry name" value="Coatomer subunit zeta"/>
    <property type="match status" value="1"/>
</dbReference>
<name>A0A4Q0A0P0_9FUNG</name>
<evidence type="ECO:0000256" key="7">
    <source>
        <dbReference type="ARBA" id="ARBA00022927"/>
    </source>
</evidence>
<evidence type="ECO:0000256" key="2">
    <source>
        <dbReference type="ARBA" id="ARBA00006972"/>
    </source>
</evidence>
<evidence type="ECO:0000256" key="11">
    <source>
        <dbReference type="ARBA" id="ARBA00045555"/>
    </source>
</evidence>
<evidence type="ECO:0000256" key="1">
    <source>
        <dbReference type="ARBA" id="ARBA00004255"/>
    </source>
</evidence>
<dbReference type="AlphaFoldDB" id="A0A4Q0A0P0"/>
<dbReference type="Proteomes" id="UP000268162">
    <property type="component" value="Unassembled WGS sequence"/>
</dbReference>
<keyword evidence="15" id="KW-1185">Reference proteome</keyword>
<dbReference type="GO" id="GO:0000139">
    <property type="term" value="C:Golgi membrane"/>
    <property type="evidence" value="ECO:0007669"/>
    <property type="project" value="UniProtKB-SubCell"/>
</dbReference>
<evidence type="ECO:0000256" key="9">
    <source>
        <dbReference type="ARBA" id="ARBA00023136"/>
    </source>
</evidence>
<protein>
    <recommendedName>
        <fullName evidence="12">Coatomer subunit zeta</fullName>
    </recommendedName>
</protein>
<dbReference type="GO" id="GO:0006886">
    <property type="term" value="P:intracellular protein transport"/>
    <property type="evidence" value="ECO:0007669"/>
    <property type="project" value="TreeGrafter"/>
</dbReference>
<keyword evidence="8 12" id="KW-0333">Golgi apparatus</keyword>
<comment type="subunit">
    <text evidence="3 12">Oligomeric complex that consists of at least the alpha, beta, beta', gamma, delta, epsilon and zeta subunits.</text>
</comment>
<dbReference type="EMBL" id="ML002261">
    <property type="protein sequence ID" value="RKP39564.1"/>
    <property type="molecule type" value="Genomic_DNA"/>
</dbReference>
<keyword evidence="6 12" id="KW-0931">ER-Golgi transport</keyword>
<dbReference type="InterPro" id="IPR011012">
    <property type="entry name" value="Longin-like_dom_sf"/>
</dbReference>
<keyword evidence="10 12" id="KW-0968">Cytoplasmic vesicle</keyword>
<dbReference type="GO" id="GO:0030126">
    <property type="term" value="C:COPI vesicle coat"/>
    <property type="evidence" value="ECO:0007669"/>
    <property type="project" value="UniProtKB-UniRule"/>
</dbReference>
<comment type="similarity">
    <text evidence="2 12">Belongs to the adaptor complexes small subunit family.</text>
</comment>
<evidence type="ECO:0000256" key="4">
    <source>
        <dbReference type="ARBA" id="ARBA00022448"/>
    </source>
</evidence>
<dbReference type="Pfam" id="PF01217">
    <property type="entry name" value="Clat_adaptor_s"/>
    <property type="match status" value="1"/>
</dbReference>
<dbReference type="SUPFAM" id="SSF64356">
    <property type="entry name" value="SNARE-like"/>
    <property type="match status" value="1"/>
</dbReference>
<keyword evidence="9 12" id="KW-0472">Membrane</keyword>
<evidence type="ECO:0000256" key="3">
    <source>
        <dbReference type="ARBA" id="ARBA00011775"/>
    </source>
</evidence>
<dbReference type="InterPro" id="IPR022775">
    <property type="entry name" value="AP_mu_sigma_su"/>
</dbReference>
<keyword evidence="7 12" id="KW-0653">Protein transport</keyword>
<reference evidence="15" key="1">
    <citation type="journal article" date="2018" name="Nat. Microbiol.">
        <title>Leveraging single-cell genomics to expand the fungal tree of life.</title>
        <authorList>
            <person name="Ahrendt S.R."/>
            <person name="Quandt C.A."/>
            <person name="Ciobanu D."/>
            <person name="Clum A."/>
            <person name="Salamov A."/>
            <person name="Andreopoulos B."/>
            <person name="Cheng J.F."/>
            <person name="Woyke T."/>
            <person name="Pelin A."/>
            <person name="Henrissat B."/>
            <person name="Reynolds N.K."/>
            <person name="Benny G.L."/>
            <person name="Smith M.E."/>
            <person name="James T.Y."/>
            <person name="Grigoriev I.V."/>
        </authorList>
    </citation>
    <scope>NUCLEOTIDE SEQUENCE [LARGE SCALE GENOMIC DNA]</scope>
    <source>
        <strain evidence="15">RSA 468</strain>
    </source>
</reference>
<dbReference type="PANTHER" id="PTHR11043">
    <property type="entry name" value="ZETA-COAT PROTEIN"/>
    <property type="match status" value="1"/>
</dbReference>
<keyword evidence="4 12" id="KW-0813">Transport</keyword>
<evidence type="ECO:0000256" key="5">
    <source>
        <dbReference type="ARBA" id="ARBA00022490"/>
    </source>
</evidence>
<evidence type="ECO:0000256" key="6">
    <source>
        <dbReference type="ARBA" id="ARBA00022892"/>
    </source>
</evidence>
<evidence type="ECO:0000256" key="8">
    <source>
        <dbReference type="ARBA" id="ARBA00023034"/>
    </source>
</evidence>
<evidence type="ECO:0000256" key="10">
    <source>
        <dbReference type="ARBA" id="ARBA00023329"/>
    </source>
</evidence>
<dbReference type="GO" id="GO:0006890">
    <property type="term" value="P:retrograde vesicle-mediated transport, Golgi to endoplasmic reticulum"/>
    <property type="evidence" value="ECO:0007669"/>
    <property type="project" value="UniProtKB-UniRule"/>
</dbReference>
<dbReference type="InterPro" id="IPR039652">
    <property type="entry name" value="Coatomer_zeta"/>
</dbReference>
<evidence type="ECO:0000313" key="14">
    <source>
        <dbReference type="EMBL" id="RKP39564.1"/>
    </source>
</evidence>
<evidence type="ECO:0000259" key="13">
    <source>
        <dbReference type="Pfam" id="PF01217"/>
    </source>
</evidence>
<dbReference type="OrthoDB" id="10249988at2759"/>
<evidence type="ECO:0000256" key="12">
    <source>
        <dbReference type="RuleBase" id="RU366053"/>
    </source>
</evidence>
<dbReference type="Gene3D" id="3.30.450.60">
    <property type="match status" value="1"/>
</dbReference>
<proteinExistence type="inferred from homology"/>
<dbReference type="PANTHER" id="PTHR11043:SF0">
    <property type="entry name" value="COATOMER SUBUNIT ZETA"/>
    <property type="match status" value="1"/>
</dbReference>
<keyword evidence="5 12" id="KW-0963">Cytoplasm</keyword>
<gene>
    <name evidence="14" type="ORF">BJ085DRAFT_20307</name>
</gene>
<comment type="function">
    <text evidence="11">The coatomer is a cytosolic protein complex that binds to dilysine motifs and reversibly associates with Golgi non-clathrin-coated vesicles, which further mediate biosynthetic protein transport from the ER, via the Golgi up to the trans Golgi network. Coatomer complex is required for budding from Golgi membranes, and is essential for the retrograde Golgi-to-ER transport of dilysine-tagged proteins. The zeta subunit may be involved in regulating the coat assembly and, hence, the rate of biosynthetic protein transport due to its association-dissociation properties with the coatomer complex.</text>
</comment>
<evidence type="ECO:0000313" key="15">
    <source>
        <dbReference type="Proteomes" id="UP000268162"/>
    </source>
</evidence>
<dbReference type="STRING" id="215637.A0A4Q0A0P0"/>
<dbReference type="GO" id="GO:0006891">
    <property type="term" value="P:intra-Golgi vesicle-mediated transport"/>
    <property type="evidence" value="ECO:0007669"/>
    <property type="project" value="TreeGrafter"/>
</dbReference>